<protein>
    <submittedName>
        <fullName evidence="2">Uncharacterized protein</fullName>
    </submittedName>
</protein>
<accession>A0A813IAV9</accession>
<feature type="region of interest" description="Disordered" evidence="1">
    <location>
        <begin position="89"/>
        <end position="113"/>
    </location>
</feature>
<sequence length="113" mass="11998">MSQPSDQQGVAQEQPARTKSQDAIIAKSAPYDLSADSTSPEARERAKASQYDKLHAPVLLGRLRELGVDTTGLHEKEELVALLERVSPSGAAAKEEPKAKQAETGAPAGAMDF</sequence>
<reference evidence="2" key="1">
    <citation type="submission" date="2021-02" db="EMBL/GenBank/DDBJ databases">
        <authorList>
            <person name="Dougan E. K."/>
            <person name="Rhodes N."/>
            <person name="Thang M."/>
            <person name="Chan C."/>
        </authorList>
    </citation>
    <scope>NUCLEOTIDE SEQUENCE</scope>
</reference>
<dbReference type="Proteomes" id="UP000626109">
    <property type="component" value="Unassembled WGS sequence"/>
</dbReference>
<feature type="compositionally biased region" description="Basic and acidic residues" evidence="1">
    <location>
        <begin position="41"/>
        <end position="51"/>
    </location>
</feature>
<name>A0A813IAV9_POLGL</name>
<proteinExistence type="predicted"/>
<evidence type="ECO:0000256" key="1">
    <source>
        <dbReference type="SAM" id="MobiDB-lite"/>
    </source>
</evidence>
<evidence type="ECO:0000313" key="3">
    <source>
        <dbReference type="Proteomes" id="UP000626109"/>
    </source>
</evidence>
<organism evidence="2 3">
    <name type="scientific">Polarella glacialis</name>
    <name type="common">Dinoflagellate</name>
    <dbReference type="NCBI Taxonomy" id="89957"/>
    <lineage>
        <taxon>Eukaryota</taxon>
        <taxon>Sar</taxon>
        <taxon>Alveolata</taxon>
        <taxon>Dinophyceae</taxon>
        <taxon>Suessiales</taxon>
        <taxon>Suessiaceae</taxon>
        <taxon>Polarella</taxon>
    </lineage>
</organism>
<feature type="region of interest" description="Disordered" evidence="1">
    <location>
        <begin position="1"/>
        <end position="51"/>
    </location>
</feature>
<feature type="compositionally biased region" description="Polar residues" evidence="1">
    <location>
        <begin position="1"/>
        <end position="18"/>
    </location>
</feature>
<evidence type="ECO:0000313" key="2">
    <source>
        <dbReference type="EMBL" id="CAE8647361.1"/>
    </source>
</evidence>
<gene>
    <name evidence="2" type="ORF">PGLA2088_LOCUS5612</name>
</gene>
<comment type="caution">
    <text evidence="2">The sequence shown here is derived from an EMBL/GenBank/DDBJ whole genome shotgun (WGS) entry which is preliminary data.</text>
</comment>
<dbReference type="EMBL" id="CAJNNW010005375">
    <property type="protein sequence ID" value="CAE8647361.1"/>
    <property type="molecule type" value="Genomic_DNA"/>
</dbReference>
<dbReference type="AlphaFoldDB" id="A0A813IAV9"/>